<evidence type="ECO:0000256" key="10">
    <source>
        <dbReference type="ARBA" id="ARBA00025370"/>
    </source>
</evidence>
<dbReference type="GeneID" id="73377974"/>
<evidence type="ECO:0000313" key="15">
    <source>
        <dbReference type="EMBL" id="KAI3406752.2"/>
    </source>
</evidence>
<comment type="subunit">
    <text evidence="11">Forms a stable heterodimer with SPT16. The SPT16-POB3 dimer weakly associates with multiple molecules of NHP6 to form the FACT complex.</text>
</comment>
<dbReference type="GO" id="GO:0006260">
    <property type="term" value="P:DNA replication"/>
    <property type="evidence" value="ECO:0007669"/>
    <property type="project" value="UniProtKB-KW"/>
</dbReference>
<evidence type="ECO:0000256" key="3">
    <source>
        <dbReference type="ARBA" id="ARBA00022454"/>
    </source>
</evidence>
<dbReference type="Pfam" id="PF21103">
    <property type="entry name" value="PH1_SSRP1-like"/>
    <property type="match status" value="1"/>
</dbReference>
<dbReference type="PRINTS" id="PR00887">
    <property type="entry name" value="SSRCOGNITION"/>
</dbReference>
<evidence type="ECO:0000256" key="11">
    <source>
        <dbReference type="ARBA" id="ARBA00063925"/>
    </source>
</evidence>
<organism evidence="15 16">
    <name type="scientific">Candida oxycetoniae</name>
    <dbReference type="NCBI Taxonomy" id="497107"/>
    <lineage>
        <taxon>Eukaryota</taxon>
        <taxon>Fungi</taxon>
        <taxon>Dikarya</taxon>
        <taxon>Ascomycota</taxon>
        <taxon>Saccharomycotina</taxon>
        <taxon>Pichiomycetes</taxon>
        <taxon>Debaryomycetaceae</taxon>
        <taxon>Candida/Lodderomyces clade</taxon>
        <taxon>Candida</taxon>
    </lineage>
</organism>
<dbReference type="GO" id="GO:0031491">
    <property type="term" value="F:nucleosome binding"/>
    <property type="evidence" value="ECO:0007669"/>
    <property type="project" value="TreeGrafter"/>
</dbReference>
<feature type="compositionally biased region" description="Acidic residues" evidence="13">
    <location>
        <begin position="520"/>
        <end position="540"/>
    </location>
</feature>
<gene>
    <name evidence="15" type="ORF">KGF56_000357</name>
</gene>
<feature type="region of interest" description="Disordered" evidence="13">
    <location>
        <begin position="480"/>
        <end position="557"/>
    </location>
</feature>
<sequence>MVNTDFERIFLNQQKPTGRLRIADSGLGWKASINQPNGSGDQQQQQQQQQPFLLPREEIILATWSRGAKGYELRVQTKNNGVVALDGFHVDDFAQLKQELSRNFQLNLEHREHSLRGWNWGKADLARNELVFNVNNKPAFEIPYDAISNSNLTGKNEVALEFNLDGNSNKVGDEVVEMRFYVPGNVVEQETTRIKNEETGEDEEEVVVDTIETEQNAAQAFYEQLKEKADIGQIAGEAIVSFGDALFLTPRGRYDIDMYSTSLRLRGKTYDYKIQYKQIERIFSLPKPDEVHHLIIIQIDPPLRQGQTRYPFLVLQFVKDEETELELNLSDEEFEAKYKDRLKKSYDAPTYIVMAHCLRGLTEKRLFTPGSFQSRFLQPGISCSLKASEGYLYPLDRCFLFVTKPTLYIPYSEISNVVMSRTGGGVSASRTFDLEINVIGSSQKHVFGSIDREEQENIERFCREKGVKVKNEEKLAKQRLAKALEQEADSDEEDGDVDMGSAGEEDEEEDVDFKSGSDSDVAEEFDSAAESESGSEEEASPADGGDDNRPPKKKAKN</sequence>
<comment type="caution">
    <text evidence="15">The sequence shown here is derived from an EMBL/GenBank/DDBJ whole genome shotgun (WGS) entry which is preliminary data.</text>
</comment>
<proteinExistence type="inferred from homology"/>
<dbReference type="GO" id="GO:0042393">
    <property type="term" value="F:histone binding"/>
    <property type="evidence" value="ECO:0007669"/>
    <property type="project" value="TreeGrafter"/>
</dbReference>
<dbReference type="InterPro" id="IPR050454">
    <property type="entry name" value="RTT106/SSRP1_HistChap/FACT"/>
</dbReference>
<evidence type="ECO:0000256" key="13">
    <source>
        <dbReference type="SAM" id="MobiDB-lite"/>
    </source>
</evidence>
<keyword evidence="9 12" id="KW-0539">Nucleus</keyword>
<name>A0AAI9T1K5_9ASCO</name>
<dbReference type="EMBL" id="JAHUZD010000021">
    <property type="protein sequence ID" value="KAI3406752.2"/>
    <property type="molecule type" value="Genomic_DNA"/>
</dbReference>
<dbReference type="CDD" id="cd13229">
    <property type="entry name" value="PH_TFIIH"/>
    <property type="match status" value="1"/>
</dbReference>
<evidence type="ECO:0000256" key="6">
    <source>
        <dbReference type="ARBA" id="ARBA00023015"/>
    </source>
</evidence>
<comment type="similarity">
    <text evidence="1 12">Belongs to the SSRP1 family.</text>
</comment>
<keyword evidence="6 12" id="KW-0805">Transcription regulation</keyword>
<comment type="subcellular location">
    <subcellularLocation>
        <location evidence="12">Nucleus</location>
    </subcellularLocation>
    <subcellularLocation>
        <location evidence="12">Chromosome</location>
    </subcellularLocation>
</comment>
<dbReference type="FunFam" id="2.30.29.30:FF:000098">
    <property type="entry name" value="Fact complex subunit ssrp1"/>
    <property type="match status" value="1"/>
</dbReference>
<keyword evidence="16" id="KW-1185">Reference proteome</keyword>
<dbReference type="Proteomes" id="UP001202479">
    <property type="component" value="Unassembled WGS sequence"/>
</dbReference>
<dbReference type="InterPro" id="IPR013719">
    <property type="entry name" value="RTT106/SPT16-like_middle_dom"/>
</dbReference>
<dbReference type="InterPro" id="IPR048993">
    <property type="entry name" value="SSRP1-like_PH1"/>
</dbReference>
<dbReference type="InterPro" id="IPR038167">
    <property type="entry name" value="SSRP1_sf"/>
</dbReference>
<accession>A0AAI9T1K5</accession>
<keyword evidence="5 12" id="KW-0227">DNA damage</keyword>
<dbReference type="InterPro" id="IPR011993">
    <property type="entry name" value="PH-like_dom_sf"/>
</dbReference>
<keyword evidence="3 12" id="KW-0158">Chromosome</keyword>
<evidence type="ECO:0000256" key="5">
    <source>
        <dbReference type="ARBA" id="ARBA00022763"/>
    </source>
</evidence>
<dbReference type="CDD" id="cd13231">
    <property type="entry name" value="PH2_SSRP1-like"/>
    <property type="match status" value="1"/>
</dbReference>
<dbReference type="InterPro" id="IPR024954">
    <property type="entry name" value="SSRP1_DD"/>
</dbReference>
<evidence type="ECO:0000256" key="1">
    <source>
        <dbReference type="ARBA" id="ARBA00010060"/>
    </source>
</evidence>
<dbReference type="Pfam" id="PF03531">
    <property type="entry name" value="SSrecog"/>
    <property type="match status" value="1"/>
</dbReference>
<evidence type="ECO:0000256" key="7">
    <source>
        <dbReference type="ARBA" id="ARBA00023163"/>
    </source>
</evidence>
<dbReference type="PANTHER" id="PTHR45849:SF1">
    <property type="entry name" value="FACT COMPLEX SUBUNIT SSRP1"/>
    <property type="match status" value="1"/>
</dbReference>
<evidence type="ECO:0000256" key="2">
    <source>
        <dbReference type="ARBA" id="ARBA00014978"/>
    </source>
</evidence>
<dbReference type="GO" id="GO:0006281">
    <property type="term" value="P:DNA repair"/>
    <property type="evidence" value="ECO:0007669"/>
    <property type="project" value="UniProtKB-KW"/>
</dbReference>
<evidence type="ECO:0000256" key="12">
    <source>
        <dbReference type="RuleBase" id="RU364013"/>
    </source>
</evidence>
<dbReference type="RefSeq" id="XP_049182497.1">
    <property type="nucleotide sequence ID" value="XM_049324897.1"/>
</dbReference>
<dbReference type="Gene3D" id="2.30.29.30">
    <property type="entry name" value="Pleckstrin-homology domain (PH domain)/Phosphotyrosine-binding domain (PTB)"/>
    <property type="match status" value="2"/>
</dbReference>
<feature type="domain" description="Histone chaperone RTT106/FACT complex subunit SPT16-like middle" evidence="14">
    <location>
        <begin position="378"/>
        <end position="472"/>
    </location>
</feature>
<reference evidence="15" key="1">
    <citation type="journal article" date="2022" name="DNA Res.">
        <title>Genome analysis of five recently described species of the CUG-Ser clade uncovers Candida theae as a new hybrid lineage with pathogenic potential in the Candida parapsilosis species complex.</title>
        <authorList>
            <person name="Mixao V."/>
            <person name="Del Olmo V."/>
            <person name="Hegedusova E."/>
            <person name="Saus E."/>
            <person name="Pryszcz L."/>
            <person name="Cillingova A."/>
            <person name="Nosek J."/>
            <person name="Gabaldon T."/>
        </authorList>
    </citation>
    <scope>NUCLEOTIDE SEQUENCE</scope>
    <source>
        <strain evidence="15">CBS 10844</strain>
    </source>
</reference>
<dbReference type="SMART" id="SM01287">
    <property type="entry name" value="Rtt106"/>
    <property type="match status" value="1"/>
</dbReference>
<comment type="function">
    <text evidence="10 12">Component of the FACT complex, a general chromatin factor that acts to reorganize nucleosomes. The FACT complex is involved in multiple processes that require DNA as a template such as mRNA elongation, DNA replication and DNA repair. During transcription elongation the FACT complex acts as a histone chaperone that both destabilizes and restores nucleosomal structure. It facilitates the passage of RNA polymerase II and transcription by promoting the dissociation of one histone H2A-H2B dimer from the nucleosome, then subsequently promotes the reestablishment of the nucleosome following the passage of RNA polymerase II.</text>
</comment>
<dbReference type="AlphaFoldDB" id="A0AAI9T1K5"/>
<evidence type="ECO:0000313" key="16">
    <source>
        <dbReference type="Proteomes" id="UP001202479"/>
    </source>
</evidence>
<dbReference type="InterPro" id="IPR000969">
    <property type="entry name" value="SSRP1/POB3"/>
</dbReference>
<feature type="compositionally biased region" description="Acidic residues" evidence="13">
    <location>
        <begin position="486"/>
        <end position="511"/>
    </location>
</feature>
<dbReference type="InterPro" id="IPR035417">
    <property type="entry name" value="SSRP1/POB3_N"/>
</dbReference>
<dbReference type="PANTHER" id="PTHR45849">
    <property type="entry name" value="FACT COMPLEX SUBUNIT SSRP1"/>
    <property type="match status" value="1"/>
</dbReference>
<dbReference type="SUPFAM" id="SSF50729">
    <property type="entry name" value="PH domain-like"/>
    <property type="match status" value="1"/>
</dbReference>
<evidence type="ECO:0000256" key="4">
    <source>
        <dbReference type="ARBA" id="ARBA00022705"/>
    </source>
</evidence>
<dbReference type="Gene3D" id="2.30.29.220">
    <property type="entry name" value="Structure-specific recognition protein (SSRP1)"/>
    <property type="match status" value="1"/>
</dbReference>
<evidence type="ECO:0000259" key="14">
    <source>
        <dbReference type="SMART" id="SM01287"/>
    </source>
</evidence>
<evidence type="ECO:0000256" key="8">
    <source>
        <dbReference type="ARBA" id="ARBA00023204"/>
    </source>
</evidence>
<dbReference type="CDD" id="cd13230">
    <property type="entry name" value="PH1_SSRP1-like"/>
    <property type="match status" value="1"/>
</dbReference>
<dbReference type="GO" id="GO:0035101">
    <property type="term" value="C:FACT complex"/>
    <property type="evidence" value="ECO:0007669"/>
    <property type="project" value="TreeGrafter"/>
</dbReference>
<protein>
    <recommendedName>
        <fullName evidence="2 12">FACT complex subunit POB3</fullName>
    </recommendedName>
</protein>
<dbReference type="Gene3D" id="2.30.29.150">
    <property type="match status" value="1"/>
</dbReference>
<dbReference type="GO" id="GO:0003677">
    <property type="term" value="F:DNA binding"/>
    <property type="evidence" value="ECO:0007669"/>
    <property type="project" value="InterPro"/>
</dbReference>
<dbReference type="FunFam" id="2.30.29.150:FF:000001">
    <property type="entry name" value="Fact complex subunit ssrp1"/>
    <property type="match status" value="1"/>
</dbReference>
<keyword evidence="4 12" id="KW-0235">DNA replication</keyword>
<evidence type="ECO:0000256" key="9">
    <source>
        <dbReference type="ARBA" id="ARBA00023242"/>
    </source>
</evidence>
<dbReference type="Pfam" id="PF17292">
    <property type="entry name" value="POB3_N"/>
    <property type="match status" value="1"/>
</dbReference>
<dbReference type="Pfam" id="PF08512">
    <property type="entry name" value="Rttp106-like_middle"/>
    <property type="match status" value="1"/>
</dbReference>
<keyword evidence="8 12" id="KW-0234">DNA repair</keyword>
<keyword evidence="7 12" id="KW-0804">Transcription</keyword>